<feature type="compositionally biased region" description="Basic and acidic residues" evidence="2">
    <location>
        <begin position="193"/>
        <end position="252"/>
    </location>
</feature>
<dbReference type="Pfam" id="PF00076">
    <property type="entry name" value="RRM_1"/>
    <property type="match status" value="1"/>
</dbReference>
<dbReference type="PANTHER" id="PTHR48034">
    <property type="entry name" value="TRANSFORMER-2 SEX-DETERMINING PROTEIN-RELATED"/>
    <property type="match status" value="1"/>
</dbReference>
<dbReference type="AlphaFoldDB" id="A0A0F7ST19"/>
<feature type="compositionally biased region" description="Basic and acidic residues" evidence="2">
    <location>
        <begin position="137"/>
        <end position="153"/>
    </location>
</feature>
<name>A0A0F7ST19_PHARH</name>
<dbReference type="PROSITE" id="PS50102">
    <property type="entry name" value="RRM"/>
    <property type="match status" value="1"/>
</dbReference>
<reference evidence="4" key="1">
    <citation type="submission" date="2014-08" db="EMBL/GenBank/DDBJ databases">
        <authorList>
            <person name="Sharma Rahul"/>
            <person name="Thines Marco"/>
        </authorList>
    </citation>
    <scope>NUCLEOTIDE SEQUENCE</scope>
</reference>
<proteinExistence type="predicted"/>
<accession>A0A0F7ST19</accession>
<dbReference type="InterPro" id="IPR012677">
    <property type="entry name" value="Nucleotide-bd_a/b_plait_sf"/>
</dbReference>
<feature type="region of interest" description="Disordered" evidence="2">
    <location>
        <begin position="113"/>
        <end position="252"/>
    </location>
</feature>
<evidence type="ECO:0000256" key="1">
    <source>
        <dbReference type="PROSITE-ProRule" id="PRU00176"/>
    </source>
</evidence>
<sequence length="252" mass="29571">MPSVGVCLLLASVEKCRAGVDLTLALVWNHSVHFQQRTVLFVTGFRRDLRARDLAYEFEIFGRLVRCDIPALRGPNSSPYAFIEFRREEAAEDAYFDMHGRMIDGQKISVQWAKNSPSSQWRHEESDRSVQHRAGHRRDDRRGGYSDRDDRRGGYPPRRRSRSRSPGYDRDRRRSPSPRRRSPSPRRSLSPPPRRERERSIGGDDRDQRDDAAPEDRAKERDVERERSVDRVERATQEEVAIRRERETSRDD</sequence>
<dbReference type="InterPro" id="IPR035979">
    <property type="entry name" value="RBD_domain_sf"/>
</dbReference>
<dbReference type="InterPro" id="IPR050441">
    <property type="entry name" value="RBM"/>
</dbReference>
<organism evidence="4">
    <name type="scientific">Phaffia rhodozyma</name>
    <name type="common">Yeast</name>
    <name type="synonym">Xanthophyllomyces dendrorhous</name>
    <dbReference type="NCBI Taxonomy" id="264483"/>
    <lineage>
        <taxon>Eukaryota</taxon>
        <taxon>Fungi</taxon>
        <taxon>Dikarya</taxon>
        <taxon>Basidiomycota</taxon>
        <taxon>Agaricomycotina</taxon>
        <taxon>Tremellomycetes</taxon>
        <taxon>Cystofilobasidiales</taxon>
        <taxon>Mrakiaceae</taxon>
        <taxon>Phaffia</taxon>
    </lineage>
</organism>
<dbReference type="Gene3D" id="3.30.70.330">
    <property type="match status" value="1"/>
</dbReference>
<feature type="domain" description="RRM" evidence="3">
    <location>
        <begin position="38"/>
        <end position="115"/>
    </location>
</feature>
<dbReference type="GO" id="GO:0003723">
    <property type="term" value="F:RNA binding"/>
    <property type="evidence" value="ECO:0007669"/>
    <property type="project" value="UniProtKB-UniRule"/>
</dbReference>
<feature type="compositionally biased region" description="Basic and acidic residues" evidence="2">
    <location>
        <begin position="121"/>
        <end position="130"/>
    </location>
</feature>
<protein>
    <submittedName>
        <fullName evidence="4">Rna-binding domain-containing protein</fullName>
    </submittedName>
</protein>
<keyword evidence="1" id="KW-0694">RNA-binding</keyword>
<dbReference type="EMBL" id="LN483332">
    <property type="protein sequence ID" value="CED85297.1"/>
    <property type="molecule type" value="Genomic_DNA"/>
</dbReference>
<dbReference type="SUPFAM" id="SSF54928">
    <property type="entry name" value="RNA-binding domain, RBD"/>
    <property type="match status" value="1"/>
</dbReference>
<dbReference type="InterPro" id="IPR000504">
    <property type="entry name" value="RRM_dom"/>
</dbReference>
<evidence type="ECO:0000256" key="2">
    <source>
        <dbReference type="SAM" id="MobiDB-lite"/>
    </source>
</evidence>
<feature type="compositionally biased region" description="Basic residues" evidence="2">
    <location>
        <begin position="175"/>
        <end position="184"/>
    </location>
</feature>
<evidence type="ECO:0000259" key="3">
    <source>
        <dbReference type="PROSITE" id="PS50102"/>
    </source>
</evidence>
<evidence type="ECO:0000313" key="4">
    <source>
        <dbReference type="EMBL" id="CED85297.1"/>
    </source>
</evidence>
<dbReference type="SMART" id="SM00360">
    <property type="entry name" value="RRM"/>
    <property type="match status" value="1"/>
</dbReference>